<evidence type="ECO:0000313" key="2">
    <source>
        <dbReference type="EMBL" id="EMA55879.1"/>
    </source>
</evidence>
<protein>
    <recommendedName>
        <fullName evidence="4">DUF2080 family transposase-associated protein</fullName>
    </recommendedName>
</protein>
<dbReference type="AlphaFoldDB" id="M0NFK6"/>
<keyword evidence="3" id="KW-1185">Reference proteome</keyword>
<dbReference type="RefSeq" id="WP_005038547.1">
    <property type="nucleotide sequence ID" value="NZ_AOME01000002.1"/>
</dbReference>
<gene>
    <name evidence="2" type="ORF">C450_00105</name>
</gene>
<dbReference type="NCBIfam" id="NF033496">
    <property type="entry name" value="DUF2080_fam_acc"/>
    <property type="match status" value="1"/>
</dbReference>
<sequence length="50" mass="5547">MDRYEVEGHEVHDGEAKPTGTGAHVFVPKRWIGATVKIVRTSEPDPSDDE</sequence>
<dbReference type="EMBL" id="AOME01000002">
    <property type="protein sequence ID" value="EMA55879.1"/>
    <property type="molecule type" value="Genomic_DNA"/>
</dbReference>
<comment type="caution">
    <text evidence="2">The sequence shown here is derived from an EMBL/GenBank/DDBJ whole genome shotgun (WGS) entry which is preliminary data.</text>
</comment>
<evidence type="ECO:0000256" key="1">
    <source>
        <dbReference type="SAM" id="MobiDB-lite"/>
    </source>
</evidence>
<accession>M0NFK6</accession>
<dbReference type="OrthoDB" id="109730at2157"/>
<dbReference type="Proteomes" id="UP000011625">
    <property type="component" value="Unassembled WGS sequence"/>
</dbReference>
<evidence type="ECO:0000313" key="3">
    <source>
        <dbReference type="Proteomes" id="UP000011625"/>
    </source>
</evidence>
<dbReference type="PATRIC" id="fig|1227456.3.peg.20"/>
<proteinExistence type="predicted"/>
<feature type="region of interest" description="Disordered" evidence="1">
    <location>
        <begin position="1"/>
        <end position="22"/>
    </location>
</feature>
<feature type="compositionally biased region" description="Basic and acidic residues" evidence="1">
    <location>
        <begin position="1"/>
        <end position="16"/>
    </location>
</feature>
<name>M0NFK6_9EURY</name>
<reference evidence="2 3" key="1">
    <citation type="journal article" date="2014" name="PLoS Genet.">
        <title>Phylogenetically driven sequencing of extremely halophilic archaea reveals strategies for static and dynamic osmo-response.</title>
        <authorList>
            <person name="Becker E.A."/>
            <person name="Seitzer P.M."/>
            <person name="Tritt A."/>
            <person name="Larsen D."/>
            <person name="Krusor M."/>
            <person name="Yao A.I."/>
            <person name="Wu D."/>
            <person name="Madern D."/>
            <person name="Eisen J.A."/>
            <person name="Darling A.E."/>
            <person name="Facciotti M.T."/>
        </authorList>
    </citation>
    <scope>NUCLEOTIDE SEQUENCE [LARGE SCALE GENOMIC DNA]</scope>
    <source>
        <strain evidence="2 3">DSM 8989</strain>
    </source>
</reference>
<evidence type="ECO:0008006" key="4">
    <source>
        <dbReference type="Google" id="ProtNLM"/>
    </source>
</evidence>
<organism evidence="2 3">
    <name type="scientific">Halococcus salifodinae DSM 8989</name>
    <dbReference type="NCBI Taxonomy" id="1227456"/>
    <lineage>
        <taxon>Archaea</taxon>
        <taxon>Methanobacteriati</taxon>
        <taxon>Methanobacteriota</taxon>
        <taxon>Stenosarchaea group</taxon>
        <taxon>Halobacteria</taxon>
        <taxon>Halobacteriales</taxon>
        <taxon>Halococcaceae</taxon>
        <taxon>Halococcus</taxon>
    </lineage>
</organism>